<protein>
    <submittedName>
        <fullName evidence="8">HAMP domain-containing protein</fullName>
    </submittedName>
</protein>
<reference evidence="9" key="1">
    <citation type="submission" date="2016-11" db="EMBL/GenBank/DDBJ databases">
        <authorList>
            <person name="Varghese N."/>
            <person name="Submissions S."/>
        </authorList>
    </citation>
    <scope>NUCLEOTIDE SEQUENCE [LARGE SCALE GENOMIC DNA]</scope>
    <source>
        <strain evidence="9">DSM 29326</strain>
    </source>
</reference>
<dbReference type="OrthoDB" id="9812260at2"/>
<evidence type="ECO:0000259" key="7">
    <source>
        <dbReference type="Pfam" id="PF02743"/>
    </source>
</evidence>
<keyword evidence="9" id="KW-1185">Reference proteome</keyword>
<dbReference type="SUPFAM" id="SSF103190">
    <property type="entry name" value="Sensory domain-like"/>
    <property type="match status" value="1"/>
</dbReference>
<sequence>MPNSPTYTQLTLTRAVYGFVAVGIFLVGLSTAFLLFTKSSTMLDGALDTAVRVRASSAGQNLAQSLHTDWRNLKSLTQNIPSSDPQRITGMMDGMRGDGSRISWIGFADVNGKVLDASDGLLVGADVSERPWFRNGLQAPYAGDVHKAVLLAKILSPDAPSDLRFVDLAMPVIDETGQRLGVVGVHINFAWAEAYLREQAEALGLMLYLASADGQIIMASDDEIPNVDELQILRSSMSGADLDGREVWPDGKTYFSSLVPSILYADLPNFGWRLVGRLDGSLFGGSVAAVKGQWMILIANLLVVMALLTAVFVRVFISPIATLGQSAEDIAEGKDIYPPDLSRTKEMAQLSASLARMQVLKSR</sequence>
<comment type="subcellular location">
    <subcellularLocation>
        <location evidence="1">Cell membrane</location>
        <topology evidence="1">Multi-pass membrane protein</topology>
    </subcellularLocation>
</comment>
<organism evidence="8 9">
    <name type="scientific">Loktanella atrilutea</name>
    <dbReference type="NCBI Taxonomy" id="366533"/>
    <lineage>
        <taxon>Bacteria</taxon>
        <taxon>Pseudomonadati</taxon>
        <taxon>Pseudomonadota</taxon>
        <taxon>Alphaproteobacteria</taxon>
        <taxon>Rhodobacterales</taxon>
        <taxon>Roseobacteraceae</taxon>
        <taxon>Loktanella</taxon>
    </lineage>
</organism>
<evidence type="ECO:0000256" key="2">
    <source>
        <dbReference type="ARBA" id="ARBA00022475"/>
    </source>
</evidence>
<dbReference type="Proteomes" id="UP000183987">
    <property type="component" value="Unassembled WGS sequence"/>
</dbReference>
<evidence type="ECO:0000256" key="4">
    <source>
        <dbReference type="ARBA" id="ARBA00022989"/>
    </source>
</evidence>
<keyword evidence="4 6" id="KW-1133">Transmembrane helix</keyword>
<keyword evidence="3 6" id="KW-0812">Transmembrane</keyword>
<name>A0A1M5EZU4_LOKAT</name>
<dbReference type="GO" id="GO:0005886">
    <property type="term" value="C:plasma membrane"/>
    <property type="evidence" value="ECO:0007669"/>
    <property type="project" value="UniProtKB-SubCell"/>
</dbReference>
<feature type="transmembrane region" description="Helical" evidence="6">
    <location>
        <begin position="15"/>
        <end position="36"/>
    </location>
</feature>
<evidence type="ECO:0000256" key="6">
    <source>
        <dbReference type="SAM" id="Phobius"/>
    </source>
</evidence>
<dbReference type="InterPro" id="IPR033479">
    <property type="entry name" value="dCache_1"/>
</dbReference>
<dbReference type="Gene3D" id="3.30.450.20">
    <property type="entry name" value="PAS domain"/>
    <property type="match status" value="1"/>
</dbReference>
<dbReference type="InterPro" id="IPR029151">
    <property type="entry name" value="Sensor-like_sf"/>
</dbReference>
<proteinExistence type="predicted"/>
<evidence type="ECO:0000313" key="8">
    <source>
        <dbReference type="EMBL" id="SHF84739.1"/>
    </source>
</evidence>
<dbReference type="Pfam" id="PF02743">
    <property type="entry name" value="dCache_1"/>
    <property type="match status" value="1"/>
</dbReference>
<dbReference type="EMBL" id="FQUE01000016">
    <property type="protein sequence ID" value="SHF84739.1"/>
    <property type="molecule type" value="Genomic_DNA"/>
</dbReference>
<evidence type="ECO:0000256" key="1">
    <source>
        <dbReference type="ARBA" id="ARBA00004651"/>
    </source>
</evidence>
<accession>A0A1M5EZU4</accession>
<evidence type="ECO:0000256" key="5">
    <source>
        <dbReference type="ARBA" id="ARBA00023136"/>
    </source>
</evidence>
<evidence type="ECO:0000256" key="3">
    <source>
        <dbReference type="ARBA" id="ARBA00022692"/>
    </source>
</evidence>
<evidence type="ECO:0000313" key="9">
    <source>
        <dbReference type="Proteomes" id="UP000183987"/>
    </source>
</evidence>
<feature type="domain" description="Cache" evidence="7">
    <location>
        <begin position="58"/>
        <end position="276"/>
    </location>
</feature>
<dbReference type="STRING" id="366533.SAMN05444339_1167"/>
<keyword evidence="5 6" id="KW-0472">Membrane</keyword>
<keyword evidence="2" id="KW-1003">Cell membrane</keyword>
<dbReference type="AlphaFoldDB" id="A0A1M5EZU4"/>
<gene>
    <name evidence="8" type="ORF">SAMN05444339_1167</name>
</gene>
<feature type="transmembrane region" description="Helical" evidence="6">
    <location>
        <begin position="294"/>
        <end position="317"/>
    </location>
</feature>
<dbReference type="Gene3D" id="6.10.340.10">
    <property type="match status" value="1"/>
</dbReference>
<dbReference type="RefSeq" id="WP_084114607.1">
    <property type="nucleotide sequence ID" value="NZ_FQUE01000016.1"/>
</dbReference>